<name>A0ABD5L322_PROST</name>
<comment type="caution">
    <text evidence="2">The sequence shown here is derived from an EMBL/GenBank/DDBJ whole genome shotgun (WGS) entry which is preliminary data.</text>
</comment>
<dbReference type="Proteomes" id="UP001495779">
    <property type="component" value="Unassembled WGS sequence"/>
</dbReference>
<dbReference type="AlphaFoldDB" id="A0ABD5L322"/>
<feature type="transmembrane region" description="Helical" evidence="1">
    <location>
        <begin position="112"/>
        <end position="139"/>
    </location>
</feature>
<keyword evidence="1" id="KW-0472">Membrane</keyword>
<organism evidence="2 3">
    <name type="scientific">Providencia stuartii</name>
    <dbReference type="NCBI Taxonomy" id="588"/>
    <lineage>
        <taxon>Bacteria</taxon>
        <taxon>Pseudomonadati</taxon>
        <taxon>Pseudomonadota</taxon>
        <taxon>Gammaproteobacteria</taxon>
        <taxon>Enterobacterales</taxon>
        <taxon>Morganellaceae</taxon>
        <taxon>Providencia</taxon>
    </lineage>
</organism>
<keyword evidence="1" id="KW-0812">Transmembrane</keyword>
<feature type="transmembrane region" description="Helical" evidence="1">
    <location>
        <begin position="7"/>
        <end position="26"/>
    </location>
</feature>
<feature type="transmembrane region" description="Helical" evidence="1">
    <location>
        <begin position="46"/>
        <end position="67"/>
    </location>
</feature>
<proteinExistence type="predicted"/>
<protein>
    <submittedName>
        <fullName evidence="2">Biopolymer transporter ExbB</fullName>
    </submittedName>
</protein>
<evidence type="ECO:0000313" key="3">
    <source>
        <dbReference type="Proteomes" id="UP001495779"/>
    </source>
</evidence>
<accession>A0ABD5L322</accession>
<evidence type="ECO:0000256" key="1">
    <source>
        <dbReference type="SAM" id="Phobius"/>
    </source>
</evidence>
<dbReference type="InterPro" id="IPR031892">
    <property type="entry name" value="RexB"/>
</dbReference>
<sequence>MIYKKLPAIFFVVIPYLITYGGHTVFRHYFSYVSFSSNKVPLGAAISSYAGTTIAILIAALTFLIGIRNNNMSKLKKYGYMPSIVTMYAFSFVELGMLFLLGLLLLSNINGFPLATITIFIAVSSFIHICILLTQLYLLSNKK</sequence>
<gene>
    <name evidence="2" type="ORF">KDV35_06315</name>
</gene>
<dbReference type="Pfam" id="PF15968">
    <property type="entry name" value="RexB"/>
    <property type="match status" value="1"/>
</dbReference>
<evidence type="ECO:0000313" key="2">
    <source>
        <dbReference type="EMBL" id="MER5076481.1"/>
    </source>
</evidence>
<reference evidence="2 3" key="1">
    <citation type="submission" date="2021-04" db="EMBL/GenBank/DDBJ databases">
        <title>Determining the burden of carbapenem-resistant Enterobacterales from a tertiary public heath setting in Bangladesh: a clinical, epidemiological, and molecular study.</title>
        <authorList>
            <person name="Farzana R."/>
            <person name="Walsh T.R."/>
        </authorList>
    </citation>
    <scope>NUCLEOTIDE SEQUENCE [LARGE SCALE GENOMIC DNA]</scope>
    <source>
        <strain evidence="3">dmpro_s316</strain>
    </source>
</reference>
<keyword evidence="1" id="KW-1133">Transmembrane helix</keyword>
<dbReference type="EMBL" id="JAGSRH010000007">
    <property type="protein sequence ID" value="MER5076481.1"/>
    <property type="molecule type" value="Genomic_DNA"/>
</dbReference>
<feature type="transmembrane region" description="Helical" evidence="1">
    <location>
        <begin position="79"/>
        <end position="106"/>
    </location>
</feature>
<dbReference type="RefSeq" id="WP_154640080.1">
    <property type="nucleotide sequence ID" value="NZ_JAGSRH010000007.1"/>
</dbReference>